<protein>
    <submittedName>
        <fullName evidence="1">Uncharacterized protein</fullName>
    </submittedName>
</protein>
<keyword evidence="2" id="KW-1185">Reference proteome</keyword>
<name>A0ACC0RCF0_9HYPO</name>
<comment type="caution">
    <text evidence="1">The sequence shown here is derived from an EMBL/GenBank/DDBJ whole genome shotgun (WGS) entry which is preliminary data.</text>
</comment>
<sequence>MAPGASVWKVGATSGPTNGTFNEYKVKCTIKDDSHVTGTPRCYSEEFAIVGNGISSQGQRGRFCGPGDSGSVDFDARGQAIGLLFGGQVPRQTAGYGLATPIEDVFGDIKASSEGKIEDIRIATCF</sequence>
<reference evidence="1" key="1">
    <citation type="submission" date="2022-06" db="EMBL/GenBank/DDBJ databases">
        <title>Fusarium solani species complex genomes reveal bases of compartmentalisation and animal pathogenesis.</title>
        <authorList>
            <person name="Tsai I.J."/>
        </authorList>
    </citation>
    <scope>NUCLEOTIDE SEQUENCE</scope>
    <source>
        <strain evidence="1">Fu6.1</strain>
    </source>
</reference>
<gene>
    <name evidence="1" type="ORF">NCS57_00323600</name>
</gene>
<proteinExistence type="predicted"/>
<evidence type="ECO:0000313" key="1">
    <source>
        <dbReference type="EMBL" id="KAI8680430.1"/>
    </source>
</evidence>
<accession>A0ACC0RCF0</accession>
<dbReference type="Proteomes" id="UP001065298">
    <property type="component" value="Chromosome 2"/>
</dbReference>
<dbReference type="EMBL" id="CM046504">
    <property type="protein sequence ID" value="KAI8680430.1"/>
    <property type="molecule type" value="Genomic_DNA"/>
</dbReference>
<organism evidence="1 2">
    <name type="scientific">Fusarium keratoplasticum</name>
    <dbReference type="NCBI Taxonomy" id="1328300"/>
    <lineage>
        <taxon>Eukaryota</taxon>
        <taxon>Fungi</taxon>
        <taxon>Dikarya</taxon>
        <taxon>Ascomycota</taxon>
        <taxon>Pezizomycotina</taxon>
        <taxon>Sordariomycetes</taxon>
        <taxon>Hypocreomycetidae</taxon>
        <taxon>Hypocreales</taxon>
        <taxon>Nectriaceae</taxon>
        <taxon>Fusarium</taxon>
        <taxon>Fusarium solani species complex</taxon>
    </lineage>
</organism>
<evidence type="ECO:0000313" key="2">
    <source>
        <dbReference type="Proteomes" id="UP001065298"/>
    </source>
</evidence>